<accession>A0A167DEA3</accession>
<evidence type="ECO:0000313" key="2">
    <source>
        <dbReference type="Proteomes" id="UP000076503"/>
    </source>
</evidence>
<dbReference type="AlphaFoldDB" id="A0A167DEA3"/>
<gene>
    <name evidence="1" type="ORF">N476_21170</name>
</gene>
<comment type="caution">
    <text evidence="1">The sequence shown here is derived from an EMBL/GenBank/DDBJ whole genome shotgun (WGS) entry which is preliminary data.</text>
</comment>
<dbReference type="EMBL" id="AUXZ01000090">
    <property type="protein sequence ID" value="KZN48728.1"/>
    <property type="molecule type" value="Genomic_DNA"/>
</dbReference>
<dbReference type="PATRIC" id="fig|1365251.3.peg.3698"/>
<dbReference type="PANTHER" id="PTHR47515:SF2">
    <property type="entry name" value="INTEGRASE CORE DOMAIN PROTEIN"/>
    <property type="match status" value="1"/>
</dbReference>
<dbReference type="Proteomes" id="UP000076503">
    <property type="component" value="Unassembled WGS sequence"/>
</dbReference>
<dbReference type="GO" id="GO:0003676">
    <property type="term" value="F:nucleic acid binding"/>
    <property type="evidence" value="ECO:0007669"/>
    <property type="project" value="InterPro"/>
</dbReference>
<proteinExistence type="predicted"/>
<name>A0A167DEA3_9GAMM</name>
<dbReference type="Gene3D" id="3.30.420.10">
    <property type="entry name" value="Ribonuclease H-like superfamily/Ribonuclease H"/>
    <property type="match status" value="1"/>
</dbReference>
<evidence type="ECO:0000313" key="1">
    <source>
        <dbReference type="EMBL" id="KZN48728.1"/>
    </source>
</evidence>
<sequence length="71" mass="7857">MDSMSDALNYGDRFRSLNELGGYNRQALAIVADTSHKAERVISVLEPVISWCAKPQQTRVDNDPEFTSGAL</sequence>
<dbReference type="PANTHER" id="PTHR47515">
    <property type="entry name" value="LOW CALCIUM RESPONSE LOCUS PROTEIN T"/>
    <property type="match status" value="1"/>
</dbReference>
<dbReference type="InterPro" id="IPR012337">
    <property type="entry name" value="RNaseH-like_sf"/>
</dbReference>
<dbReference type="InterPro" id="IPR036397">
    <property type="entry name" value="RNaseH_sf"/>
</dbReference>
<dbReference type="SUPFAM" id="SSF53098">
    <property type="entry name" value="Ribonuclease H-like"/>
    <property type="match status" value="1"/>
</dbReference>
<evidence type="ECO:0008006" key="3">
    <source>
        <dbReference type="Google" id="ProtNLM"/>
    </source>
</evidence>
<reference evidence="1 2" key="1">
    <citation type="submission" date="2013-07" db="EMBL/GenBank/DDBJ databases">
        <title>Comparative Genomic and Metabolomic Analysis of Twelve Strains of Pseudoalteromonas luteoviolacea.</title>
        <authorList>
            <person name="Vynne N.G."/>
            <person name="Mansson M."/>
            <person name="Gram L."/>
        </authorList>
    </citation>
    <scope>NUCLEOTIDE SEQUENCE [LARGE SCALE GENOMIC DNA]</scope>
    <source>
        <strain evidence="1 2">H33</strain>
    </source>
</reference>
<protein>
    <recommendedName>
        <fullName evidence="3">Integrase catalytic domain-containing protein</fullName>
    </recommendedName>
</protein>
<organism evidence="1 2">
    <name type="scientific">Pseudoalteromonas luteoviolacea H33</name>
    <dbReference type="NCBI Taxonomy" id="1365251"/>
    <lineage>
        <taxon>Bacteria</taxon>
        <taxon>Pseudomonadati</taxon>
        <taxon>Pseudomonadota</taxon>
        <taxon>Gammaproteobacteria</taxon>
        <taxon>Alteromonadales</taxon>
        <taxon>Pseudoalteromonadaceae</taxon>
        <taxon>Pseudoalteromonas</taxon>
    </lineage>
</organism>